<evidence type="ECO:0000256" key="1">
    <source>
        <dbReference type="ARBA" id="ARBA00022448"/>
    </source>
</evidence>
<keyword evidence="1" id="KW-0813">Transport</keyword>
<dbReference type="SUPFAM" id="SSF53822">
    <property type="entry name" value="Periplasmic binding protein-like I"/>
    <property type="match status" value="1"/>
</dbReference>
<dbReference type="GO" id="GO:0006865">
    <property type="term" value="P:amino acid transport"/>
    <property type="evidence" value="ECO:0007669"/>
    <property type="project" value="UniProtKB-KW"/>
</dbReference>
<accession>A0A381TLG2</accession>
<dbReference type="AlphaFoldDB" id="A0A381TLG2"/>
<evidence type="ECO:0000259" key="4">
    <source>
        <dbReference type="Pfam" id="PF13458"/>
    </source>
</evidence>
<dbReference type="InterPro" id="IPR000709">
    <property type="entry name" value="Leu_Ile_Val-bd"/>
</dbReference>
<dbReference type="PANTHER" id="PTHR30483">
    <property type="entry name" value="LEUCINE-SPECIFIC-BINDING PROTEIN"/>
    <property type="match status" value="1"/>
</dbReference>
<name>A0A381TLG2_9ZZZZ</name>
<proteinExistence type="predicted"/>
<gene>
    <name evidence="5" type="ORF">METZ01_LOCUS69523</name>
</gene>
<evidence type="ECO:0000256" key="3">
    <source>
        <dbReference type="ARBA" id="ARBA00022970"/>
    </source>
</evidence>
<dbReference type="InterPro" id="IPR028082">
    <property type="entry name" value="Peripla_BP_I"/>
</dbReference>
<protein>
    <recommendedName>
        <fullName evidence="4">Leucine-binding protein domain-containing protein</fullName>
    </recommendedName>
</protein>
<evidence type="ECO:0000313" key="5">
    <source>
        <dbReference type="EMBL" id="SVA16669.1"/>
    </source>
</evidence>
<sequence>MIMFNSKKWLSGMIASIFAVGLAVPALAGGTIKIGDINSYKRLPAHTIPYKMGVELALEHINSAGGVLGKKLQLVSRDDNGKPGDAVKIAEELVSKDRVALISGSLFSHIGLALTSFAGQRKVLYVAAEPLADALVWAKGNRYTFRLRPSTYMQAGMLAEQAAKNPAKRWATIAPNYAYGKDAVSAFKKILKSLRPDVEFVAEQWPALFKIDAGAEIQALSAANPEGVYNVTFGGDLAKFAREGKLRKFFDGKLILGLLTGEPEYLDPLKGEAPEGWLVTGYPWYDIKTSAHNAFRNAYEVKYNDYPRIGSIVGYNTMLGIAAAIKKAGSTDTEALVDAMEGLTYDSPTGSITYRKIDHQSTMGAYLGWTALKDGKGTMVKWTYLDGADYLPSDAEVRKLRPAN</sequence>
<keyword evidence="3" id="KW-0029">Amino-acid transport</keyword>
<dbReference type="PRINTS" id="PR00337">
    <property type="entry name" value="LEUILEVALBP"/>
</dbReference>
<dbReference type="InterPro" id="IPR028081">
    <property type="entry name" value="Leu-bd"/>
</dbReference>
<keyword evidence="2" id="KW-0732">Signal</keyword>
<dbReference type="InterPro" id="IPR051010">
    <property type="entry name" value="BCAA_transport"/>
</dbReference>
<dbReference type="EMBL" id="UINC01004761">
    <property type="protein sequence ID" value="SVA16669.1"/>
    <property type="molecule type" value="Genomic_DNA"/>
</dbReference>
<dbReference type="CDD" id="cd06330">
    <property type="entry name" value="PBP1_As_SBP-like"/>
    <property type="match status" value="1"/>
</dbReference>
<dbReference type="Pfam" id="PF13458">
    <property type="entry name" value="Peripla_BP_6"/>
    <property type="match status" value="1"/>
</dbReference>
<reference evidence="5" key="1">
    <citation type="submission" date="2018-05" db="EMBL/GenBank/DDBJ databases">
        <authorList>
            <person name="Lanie J.A."/>
            <person name="Ng W.-L."/>
            <person name="Kazmierczak K.M."/>
            <person name="Andrzejewski T.M."/>
            <person name="Davidsen T.M."/>
            <person name="Wayne K.J."/>
            <person name="Tettelin H."/>
            <person name="Glass J.I."/>
            <person name="Rusch D."/>
            <person name="Podicherti R."/>
            <person name="Tsui H.-C.T."/>
            <person name="Winkler M.E."/>
        </authorList>
    </citation>
    <scope>NUCLEOTIDE SEQUENCE</scope>
</reference>
<organism evidence="5">
    <name type="scientific">marine metagenome</name>
    <dbReference type="NCBI Taxonomy" id="408172"/>
    <lineage>
        <taxon>unclassified sequences</taxon>
        <taxon>metagenomes</taxon>
        <taxon>ecological metagenomes</taxon>
    </lineage>
</organism>
<evidence type="ECO:0000256" key="2">
    <source>
        <dbReference type="ARBA" id="ARBA00022729"/>
    </source>
</evidence>
<feature type="domain" description="Leucine-binding protein" evidence="4">
    <location>
        <begin position="50"/>
        <end position="367"/>
    </location>
</feature>
<dbReference type="Gene3D" id="3.40.50.2300">
    <property type="match status" value="2"/>
</dbReference>
<dbReference type="PANTHER" id="PTHR30483:SF37">
    <property type="entry name" value="ABC TRANSPORTER SUBSTRATE-BINDING PROTEIN"/>
    <property type="match status" value="1"/>
</dbReference>